<keyword evidence="8" id="KW-1133">Transmembrane helix</keyword>
<feature type="transmembrane region" description="Helical" evidence="8">
    <location>
        <begin position="107"/>
        <end position="123"/>
    </location>
</feature>
<dbReference type="Pfam" id="PF20969">
    <property type="entry name" value="MASE11"/>
    <property type="match status" value="1"/>
</dbReference>
<keyword evidence="6 11" id="KW-0418">Kinase</keyword>
<evidence type="ECO:0000256" key="2">
    <source>
        <dbReference type="ARBA" id="ARBA00012438"/>
    </source>
</evidence>
<evidence type="ECO:0000256" key="8">
    <source>
        <dbReference type="SAM" id="Phobius"/>
    </source>
</evidence>
<dbReference type="SUPFAM" id="SSF55874">
    <property type="entry name" value="ATPase domain of HSP90 chaperone/DNA topoisomerase II/histidine kinase"/>
    <property type="match status" value="1"/>
</dbReference>
<evidence type="ECO:0000259" key="10">
    <source>
        <dbReference type="Pfam" id="PF20969"/>
    </source>
</evidence>
<feature type="transmembrane region" description="Helical" evidence="8">
    <location>
        <begin position="77"/>
        <end position="98"/>
    </location>
</feature>
<evidence type="ECO:0000313" key="12">
    <source>
        <dbReference type="Proteomes" id="UP000012099"/>
    </source>
</evidence>
<dbReference type="InterPro" id="IPR011495">
    <property type="entry name" value="Sig_transdc_His_kin_sub2_dim/P"/>
</dbReference>
<keyword evidence="3" id="KW-0597">Phosphoprotein</keyword>
<keyword evidence="5" id="KW-0547">Nucleotide-binding</keyword>
<dbReference type="Proteomes" id="UP000012099">
    <property type="component" value="Unassembled WGS sequence"/>
</dbReference>
<feature type="transmembrane region" description="Helical" evidence="8">
    <location>
        <begin position="180"/>
        <end position="205"/>
    </location>
</feature>
<evidence type="ECO:0000313" key="11">
    <source>
        <dbReference type="EMBL" id="EMM98368.1"/>
    </source>
</evidence>
<dbReference type="Gene3D" id="3.30.450.20">
    <property type="entry name" value="PAS domain"/>
    <property type="match status" value="1"/>
</dbReference>
<keyword evidence="8" id="KW-0812">Transmembrane</keyword>
<sequence>MRKIFPERLLFRNRKVVNVWIDMNLLSHFEKSFKLLSHRSTYLSVWKRNIIQVILILVSCFGFLIYIPSVYLAWQQGLGEVVILDTLALLLVWFLLLLPNRFYKPKSYFLVSLIFILGCLLYTKIGLEGAGILWLFLVPVFCGIFLDRVFAFWSWVFTSVFVFSGVLFIHYKIWTGSTTFFQVFVIGANFTFLCGILTFLILEILNGIRKQKRLFLIYKNTNRKLQNKILTHTKKESELIESLNHKETLFKEIQHRVKNNIHLILGMLNLDREKAESELAKKAIESAIDRIQSMGIVQEYLFLNDSYKVVQTKEYLNTLVNHIFISYGPNDQSIQLNCNITETLLSVDKAIPCGLILNESMINSFKHAFPENRKGKITVSFQKSDSGYFILEISDNGIGEKSEKSKSMTGMSLIQAFCFQLRGELEIEKENGFLVRVRFFS</sequence>
<feature type="transmembrane region" description="Helical" evidence="8">
    <location>
        <begin position="153"/>
        <end position="174"/>
    </location>
</feature>
<protein>
    <recommendedName>
        <fullName evidence="2">histidine kinase</fullName>
        <ecNumber evidence="2">2.7.13.3</ecNumber>
    </recommendedName>
</protein>
<feature type="domain" description="Signal transduction histidine kinase subgroup 2 dimerisation and phosphoacceptor" evidence="9">
    <location>
        <begin position="252"/>
        <end position="327"/>
    </location>
</feature>
<evidence type="ECO:0000256" key="7">
    <source>
        <dbReference type="ARBA" id="ARBA00022840"/>
    </source>
</evidence>
<dbReference type="InterPro" id="IPR036890">
    <property type="entry name" value="HATPase_C_sf"/>
</dbReference>
<keyword evidence="7" id="KW-0067">ATP-binding</keyword>
<dbReference type="Gene3D" id="3.30.565.10">
    <property type="entry name" value="Histidine kinase-like ATPase, C-terminal domain"/>
    <property type="match status" value="1"/>
</dbReference>
<evidence type="ECO:0000256" key="3">
    <source>
        <dbReference type="ARBA" id="ARBA00022553"/>
    </source>
</evidence>
<feature type="transmembrane region" description="Helical" evidence="8">
    <location>
        <begin position="49"/>
        <end position="71"/>
    </location>
</feature>
<evidence type="ECO:0000256" key="5">
    <source>
        <dbReference type="ARBA" id="ARBA00022741"/>
    </source>
</evidence>
<dbReference type="EMBL" id="AHMH02000156">
    <property type="protein sequence ID" value="EMM98368.1"/>
    <property type="molecule type" value="Genomic_DNA"/>
</dbReference>
<name>A0ABP2T258_9LEPT</name>
<dbReference type="Pfam" id="PF07568">
    <property type="entry name" value="HisKA_2"/>
    <property type="match status" value="1"/>
</dbReference>
<accession>A0ABP2T258</accession>
<feature type="domain" description="MASE11" evidence="10">
    <location>
        <begin position="46"/>
        <end position="207"/>
    </location>
</feature>
<dbReference type="InterPro" id="IPR048437">
    <property type="entry name" value="MASE11"/>
</dbReference>
<reference evidence="11 12" key="1">
    <citation type="submission" date="2013-01" db="EMBL/GenBank/DDBJ databases">
        <authorList>
            <person name="Harkins D.M."/>
            <person name="Durkin A.S."/>
            <person name="Brinkac L.M."/>
            <person name="Haft D.H."/>
            <person name="Selengut J.D."/>
            <person name="Sanka R."/>
            <person name="DePew J."/>
            <person name="Purushe J."/>
            <person name="Whelen A.C."/>
            <person name="Vinetz J.M."/>
            <person name="Sutton G.G."/>
            <person name="Nierman W.C."/>
            <person name="Fouts D.E."/>
        </authorList>
    </citation>
    <scope>NUCLEOTIDE SEQUENCE [LARGE SCALE GENOMIC DNA]</scope>
    <source>
        <strain evidence="11 12">2007001578</strain>
    </source>
</reference>
<dbReference type="PANTHER" id="PTHR41523:SF8">
    <property type="entry name" value="ETHYLENE RESPONSE SENSOR PROTEIN"/>
    <property type="match status" value="1"/>
</dbReference>
<keyword evidence="4" id="KW-0808">Transferase</keyword>
<dbReference type="PANTHER" id="PTHR41523">
    <property type="entry name" value="TWO-COMPONENT SYSTEM SENSOR PROTEIN"/>
    <property type="match status" value="1"/>
</dbReference>
<evidence type="ECO:0000256" key="4">
    <source>
        <dbReference type="ARBA" id="ARBA00022679"/>
    </source>
</evidence>
<evidence type="ECO:0000256" key="6">
    <source>
        <dbReference type="ARBA" id="ARBA00022777"/>
    </source>
</evidence>
<gene>
    <name evidence="11" type="ORF">LEP1GSC035_1533</name>
</gene>
<proteinExistence type="predicted"/>
<evidence type="ECO:0000259" key="9">
    <source>
        <dbReference type="Pfam" id="PF07568"/>
    </source>
</evidence>
<keyword evidence="12" id="KW-1185">Reference proteome</keyword>
<organism evidence="11 12">
    <name type="scientific">Leptospira noguchii str. 2007001578</name>
    <dbReference type="NCBI Taxonomy" id="1049974"/>
    <lineage>
        <taxon>Bacteria</taxon>
        <taxon>Pseudomonadati</taxon>
        <taxon>Spirochaetota</taxon>
        <taxon>Spirochaetia</taxon>
        <taxon>Leptospirales</taxon>
        <taxon>Leptospiraceae</taxon>
        <taxon>Leptospira</taxon>
    </lineage>
</organism>
<keyword evidence="8" id="KW-0472">Membrane</keyword>
<comment type="catalytic activity">
    <reaction evidence="1">
        <text>ATP + protein L-histidine = ADP + protein N-phospho-L-histidine.</text>
        <dbReference type="EC" id="2.7.13.3"/>
    </reaction>
</comment>
<comment type="caution">
    <text evidence="11">The sequence shown here is derived from an EMBL/GenBank/DDBJ whole genome shotgun (WGS) entry which is preliminary data.</text>
</comment>
<dbReference type="EC" id="2.7.13.3" evidence="2"/>
<evidence type="ECO:0000256" key="1">
    <source>
        <dbReference type="ARBA" id="ARBA00000085"/>
    </source>
</evidence>
<dbReference type="GO" id="GO:0016301">
    <property type="term" value="F:kinase activity"/>
    <property type="evidence" value="ECO:0007669"/>
    <property type="project" value="UniProtKB-KW"/>
</dbReference>